<evidence type="ECO:0000313" key="2">
    <source>
        <dbReference type="EMBL" id="RUR65636.1"/>
    </source>
</evidence>
<dbReference type="Proteomes" id="UP000524450">
    <property type="component" value="Unassembled WGS sequence"/>
</dbReference>
<comment type="caution">
    <text evidence="2">The sequence shown here is derived from an EMBL/GenBank/DDBJ whole genome shotgun (WGS) entry which is preliminary data.</text>
</comment>
<name>A0A3S0Z016_9BURK</name>
<accession>A0A3S0Z016</accession>
<organism evidence="2 3">
    <name type="scientific">Variovorax guangxiensis</name>
    <dbReference type="NCBI Taxonomy" id="1775474"/>
    <lineage>
        <taxon>Bacteria</taxon>
        <taxon>Pseudomonadati</taxon>
        <taxon>Pseudomonadota</taxon>
        <taxon>Betaproteobacteria</taxon>
        <taxon>Burkholderiales</taxon>
        <taxon>Comamonadaceae</taxon>
        <taxon>Variovorax</taxon>
    </lineage>
</organism>
<dbReference type="EMBL" id="JACIFZ010000010">
    <property type="protein sequence ID" value="MBB4225072.1"/>
    <property type="molecule type" value="Genomic_DNA"/>
</dbReference>
<evidence type="ECO:0000313" key="4">
    <source>
        <dbReference type="Proteomes" id="UP000524450"/>
    </source>
</evidence>
<reference evidence="1 4" key="2">
    <citation type="submission" date="2020-08" db="EMBL/GenBank/DDBJ databases">
        <title>Genomic Encyclopedia of Type Strains, Phase IV (KMG-V): Genome sequencing to study the core and pangenomes of soil and plant-associated prokaryotes.</title>
        <authorList>
            <person name="Whitman W."/>
        </authorList>
    </citation>
    <scope>NUCLEOTIDE SEQUENCE [LARGE SCALE GENOMIC DNA]</scope>
    <source>
        <strain evidence="1 4">34/80</strain>
    </source>
</reference>
<evidence type="ECO:0008006" key="5">
    <source>
        <dbReference type="Google" id="ProtNLM"/>
    </source>
</evidence>
<sequence length="89" mass="9837">MTNFEGIYCFDSASVRFAFYPDGPGGPRVLAQISEETLHDEFGVRVMGEHLLDACQEHFYAIEPAAIARYRATPGSAITLTIRDFGLHA</sequence>
<dbReference type="EMBL" id="RXFT01000001">
    <property type="protein sequence ID" value="RUR65636.1"/>
    <property type="molecule type" value="Genomic_DNA"/>
</dbReference>
<dbReference type="OrthoDB" id="8853399at2"/>
<evidence type="ECO:0000313" key="3">
    <source>
        <dbReference type="Proteomes" id="UP000281118"/>
    </source>
</evidence>
<protein>
    <recommendedName>
        <fullName evidence="5">DUF1488 family protein</fullName>
    </recommendedName>
</protein>
<gene>
    <name evidence="2" type="ORF">EJP67_01040</name>
    <name evidence="1" type="ORF">GGD71_005881</name>
</gene>
<dbReference type="AlphaFoldDB" id="A0A3S0Z016"/>
<evidence type="ECO:0000313" key="1">
    <source>
        <dbReference type="EMBL" id="MBB4225072.1"/>
    </source>
</evidence>
<dbReference type="Proteomes" id="UP000281118">
    <property type="component" value="Unassembled WGS sequence"/>
</dbReference>
<proteinExistence type="predicted"/>
<reference evidence="2 3" key="1">
    <citation type="submission" date="2018-12" db="EMBL/GenBank/DDBJ databases">
        <title>The genome sequences of Variovorax guangxiensis DSM 27352.</title>
        <authorList>
            <person name="Gao J."/>
            <person name="Sun J."/>
        </authorList>
    </citation>
    <scope>NUCLEOTIDE SEQUENCE [LARGE SCALE GENOMIC DNA]</scope>
    <source>
        <strain evidence="2 3">DSM 27352</strain>
    </source>
</reference>
<dbReference type="RefSeq" id="WP_126018501.1">
    <property type="nucleotide sequence ID" value="NZ_JACIFZ010000010.1"/>
</dbReference>